<evidence type="ECO:0000256" key="8">
    <source>
        <dbReference type="PROSITE-ProRule" id="PRU00169"/>
    </source>
</evidence>
<evidence type="ECO:0000256" key="7">
    <source>
        <dbReference type="ARBA" id="ARBA00023012"/>
    </source>
</evidence>
<evidence type="ECO:0000256" key="2">
    <source>
        <dbReference type="ARBA" id="ARBA00004370"/>
    </source>
</evidence>
<reference evidence="15 16" key="1">
    <citation type="submission" date="2024-06" db="EMBL/GenBank/DDBJ databases">
        <authorList>
            <person name="Chen R.Y."/>
        </authorList>
    </citation>
    <scope>NUCLEOTIDE SEQUENCE [LARGE SCALE GENOMIC DNA]</scope>
    <source>
        <strain evidence="15 16">D2</strain>
    </source>
</reference>
<dbReference type="PROSITE" id="PS50109">
    <property type="entry name" value="HIS_KIN"/>
    <property type="match status" value="1"/>
</dbReference>
<dbReference type="SUPFAM" id="SSF52172">
    <property type="entry name" value="CheY-like"/>
    <property type="match status" value="1"/>
</dbReference>
<evidence type="ECO:0000256" key="9">
    <source>
        <dbReference type="SAM" id="Coils"/>
    </source>
</evidence>
<feature type="domain" description="HAMP" evidence="14">
    <location>
        <begin position="71"/>
        <end position="123"/>
    </location>
</feature>
<keyword evidence="4 8" id="KW-0597">Phosphoprotein</keyword>
<feature type="coiled-coil region" evidence="9">
    <location>
        <begin position="115"/>
        <end position="160"/>
    </location>
</feature>
<dbReference type="PROSITE" id="PS50885">
    <property type="entry name" value="HAMP"/>
    <property type="match status" value="1"/>
</dbReference>
<evidence type="ECO:0000259" key="12">
    <source>
        <dbReference type="PROSITE" id="PS50109"/>
    </source>
</evidence>
<dbReference type="InterPro" id="IPR036890">
    <property type="entry name" value="HATPase_C_sf"/>
</dbReference>
<accession>A0ABV1RGE7</accession>
<dbReference type="Gene3D" id="6.10.340.10">
    <property type="match status" value="1"/>
</dbReference>
<dbReference type="Pfam" id="PF00072">
    <property type="entry name" value="Response_reg"/>
    <property type="match status" value="1"/>
</dbReference>
<keyword evidence="11" id="KW-0812">Transmembrane</keyword>
<dbReference type="PRINTS" id="PR00344">
    <property type="entry name" value="BCTRLSENSOR"/>
</dbReference>
<dbReference type="Pfam" id="PF00512">
    <property type="entry name" value="HisKA"/>
    <property type="match status" value="1"/>
</dbReference>
<dbReference type="SUPFAM" id="SSF47384">
    <property type="entry name" value="Homodimeric domain of signal transducing histidine kinase"/>
    <property type="match status" value="1"/>
</dbReference>
<evidence type="ECO:0000256" key="4">
    <source>
        <dbReference type="ARBA" id="ARBA00022553"/>
    </source>
</evidence>
<evidence type="ECO:0000256" key="6">
    <source>
        <dbReference type="ARBA" id="ARBA00022777"/>
    </source>
</evidence>
<evidence type="ECO:0000259" key="14">
    <source>
        <dbReference type="PROSITE" id="PS50885"/>
    </source>
</evidence>
<feature type="domain" description="Response regulatory" evidence="13">
    <location>
        <begin position="567"/>
        <end position="686"/>
    </location>
</feature>
<dbReference type="SMART" id="SM00388">
    <property type="entry name" value="HisKA"/>
    <property type="match status" value="1"/>
</dbReference>
<dbReference type="Proteomes" id="UP001467690">
    <property type="component" value="Unassembled WGS sequence"/>
</dbReference>
<dbReference type="InterPro" id="IPR003660">
    <property type="entry name" value="HAMP_dom"/>
</dbReference>
<dbReference type="InterPro" id="IPR003594">
    <property type="entry name" value="HATPase_dom"/>
</dbReference>
<dbReference type="SMART" id="SM00387">
    <property type="entry name" value="HATPase_c"/>
    <property type="match status" value="1"/>
</dbReference>
<comment type="caution">
    <text evidence="15">The sequence shown here is derived from an EMBL/GenBank/DDBJ whole genome shotgun (WGS) entry which is preliminary data.</text>
</comment>
<evidence type="ECO:0000313" key="15">
    <source>
        <dbReference type="EMBL" id="MER2492001.1"/>
    </source>
</evidence>
<dbReference type="InterPro" id="IPR005467">
    <property type="entry name" value="His_kinase_dom"/>
</dbReference>
<comment type="subcellular location">
    <subcellularLocation>
        <location evidence="2">Membrane</location>
    </subcellularLocation>
</comment>
<dbReference type="PANTHER" id="PTHR45339">
    <property type="entry name" value="HYBRID SIGNAL TRANSDUCTION HISTIDINE KINASE J"/>
    <property type="match status" value="1"/>
</dbReference>
<dbReference type="PROSITE" id="PS50110">
    <property type="entry name" value="RESPONSE_REGULATORY"/>
    <property type="match status" value="1"/>
</dbReference>
<dbReference type="Pfam" id="PF02518">
    <property type="entry name" value="HATPase_c"/>
    <property type="match status" value="1"/>
</dbReference>
<dbReference type="EC" id="2.7.13.3" evidence="3"/>
<feature type="domain" description="Histidine kinase" evidence="12">
    <location>
        <begin position="174"/>
        <end position="400"/>
    </location>
</feature>
<evidence type="ECO:0000256" key="5">
    <source>
        <dbReference type="ARBA" id="ARBA00022679"/>
    </source>
</evidence>
<sequence length="686" mass="76993">MGKVSRYSIRFKLYMAQLFIFLICILLPGTALYLYQSQVDNITISEIKNLFFYSYILAGVIGCLVAVYIVKTVLKPLYKVTRGAEKILSGDLQHNIVLDSEDEFGRLALTVNKLANSLIQANKSLEDKVHQKTAELEALNEELEDRIVERTLEMQKAIEQAKMASSAKSDFLAMMSHEIRTPMNGIVASLDLLAQTQVDYEQLDLVDTAKSSALNLVLILNDILDISKIESGKFELEQTEFLLSETIDSVVKTFVPSTLEQGLIFEVREQSDIPDKVIGDPVRIRQVLFNIVGNAIKFTAQQKEKKGKIVVDLSVIEKQTDSLLVEIRIKDNGIGIHKEVQEKLFQPFSQAEKSTSRKFGGTGLGLAICKKLTEMMQGSITVQSEIGQGTEFCIAIRLGKSQDDEEELPSLFGKELYFLECNHYLDKLTSRLVDYTESEGGEAQRLNWQADSDISALSGTVVLMLGEIEPYQALLQKFVSAESPYALKMVAVERNDLERLRNLYPNMPALPIKPLTKFQFIKHAMADESDFAVYEQASSSKQNNVQSRESASPELAQANDVQDKPADVLLVEDNPLNQKLIQKQLKSFDVYPELANDGYEGLQAYKDKRFKLIITDCHMPNLSGYDMVHLIRQYEKENDLANVPIIALTGAAMAGDKEKCLKVGMNDFLSKPVQTEDLKAKVQQYI</sequence>
<dbReference type="InterPro" id="IPR003661">
    <property type="entry name" value="HisK_dim/P_dom"/>
</dbReference>
<dbReference type="Gene3D" id="1.10.287.130">
    <property type="match status" value="1"/>
</dbReference>
<dbReference type="SUPFAM" id="SSF55874">
    <property type="entry name" value="ATPase domain of HSP90 chaperone/DNA topoisomerase II/histidine kinase"/>
    <property type="match status" value="1"/>
</dbReference>
<keyword evidence="5" id="KW-0808">Transferase</keyword>
<keyword evidence="7" id="KW-0902">Two-component regulatory system</keyword>
<dbReference type="Gene3D" id="3.30.565.10">
    <property type="entry name" value="Histidine kinase-like ATPase, C-terminal domain"/>
    <property type="match status" value="1"/>
</dbReference>
<dbReference type="InterPro" id="IPR001789">
    <property type="entry name" value="Sig_transdc_resp-reg_receiver"/>
</dbReference>
<comment type="catalytic activity">
    <reaction evidence="1">
        <text>ATP + protein L-histidine = ADP + protein N-phospho-L-histidine.</text>
        <dbReference type="EC" id="2.7.13.3"/>
    </reaction>
</comment>
<dbReference type="CDD" id="cd16922">
    <property type="entry name" value="HATPase_EvgS-ArcB-TorS-like"/>
    <property type="match status" value="1"/>
</dbReference>
<keyword evidence="11" id="KW-0472">Membrane</keyword>
<dbReference type="GO" id="GO:0005524">
    <property type="term" value="F:ATP binding"/>
    <property type="evidence" value="ECO:0007669"/>
    <property type="project" value="UniProtKB-KW"/>
</dbReference>
<dbReference type="InterPro" id="IPR036097">
    <property type="entry name" value="HisK_dim/P_sf"/>
</dbReference>
<evidence type="ECO:0000256" key="11">
    <source>
        <dbReference type="SAM" id="Phobius"/>
    </source>
</evidence>
<dbReference type="InterPro" id="IPR004358">
    <property type="entry name" value="Sig_transdc_His_kin-like_C"/>
</dbReference>
<name>A0ABV1RGE7_9ALTE</name>
<evidence type="ECO:0000256" key="3">
    <source>
        <dbReference type="ARBA" id="ARBA00012438"/>
    </source>
</evidence>
<feature type="modified residue" description="4-aspartylphosphate" evidence="8">
    <location>
        <position position="616"/>
    </location>
</feature>
<organism evidence="15 16">
    <name type="scientific">Catenovulum sediminis</name>
    <dbReference type="NCBI Taxonomy" id="1740262"/>
    <lineage>
        <taxon>Bacteria</taxon>
        <taxon>Pseudomonadati</taxon>
        <taxon>Pseudomonadota</taxon>
        <taxon>Gammaproteobacteria</taxon>
        <taxon>Alteromonadales</taxon>
        <taxon>Alteromonadaceae</taxon>
        <taxon>Catenovulum</taxon>
    </lineage>
</organism>
<dbReference type="Pfam" id="PF00672">
    <property type="entry name" value="HAMP"/>
    <property type="match status" value="1"/>
</dbReference>
<evidence type="ECO:0000256" key="10">
    <source>
        <dbReference type="SAM" id="MobiDB-lite"/>
    </source>
</evidence>
<dbReference type="SMART" id="SM00448">
    <property type="entry name" value="REC"/>
    <property type="match status" value="1"/>
</dbReference>
<dbReference type="CDD" id="cd06225">
    <property type="entry name" value="HAMP"/>
    <property type="match status" value="1"/>
</dbReference>
<feature type="region of interest" description="Disordered" evidence="10">
    <location>
        <begin position="537"/>
        <end position="558"/>
    </location>
</feature>
<dbReference type="SUPFAM" id="SSF158472">
    <property type="entry name" value="HAMP domain-like"/>
    <property type="match status" value="1"/>
</dbReference>
<dbReference type="InterPro" id="IPR011006">
    <property type="entry name" value="CheY-like_superfamily"/>
</dbReference>
<dbReference type="SMART" id="SM00304">
    <property type="entry name" value="HAMP"/>
    <property type="match status" value="1"/>
</dbReference>
<keyword evidence="9" id="KW-0175">Coiled coil</keyword>
<keyword evidence="15" id="KW-0547">Nucleotide-binding</keyword>
<dbReference type="EMBL" id="JBELOE010000185">
    <property type="protein sequence ID" value="MER2492001.1"/>
    <property type="molecule type" value="Genomic_DNA"/>
</dbReference>
<gene>
    <name evidence="15" type="ORF">ABS311_08900</name>
</gene>
<keyword evidence="16" id="KW-1185">Reference proteome</keyword>
<dbReference type="CDD" id="cd17546">
    <property type="entry name" value="REC_hyHK_CKI1_RcsC-like"/>
    <property type="match status" value="1"/>
</dbReference>
<dbReference type="PANTHER" id="PTHR45339:SF1">
    <property type="entry name" value="HYBRID SIGNAL TRANSDUCTION HISTIDINE KINASE J"/>
    <property type="match status" value="1"/>
</dbReference>
<keyword evidence="6" id="KW-0418">Kinase</keyword>
<proteinExistence type="predicted"/>
<feature type="transmembrane region" description="Helical" evidence="11">
    <location>
        <begin position="12"/>
        <end position="35"/>
    </location>
</feature>
<feature type="transmembrane region" description="Helical" evidence="11">
    <location>
        <begin position="50"/>
        <end position="70"/>
    </location>
</feature>
<evidence type="ECO:0000313" key="16">
    <source>
        <dbReference type="Proteomes" id="UP001467690"/>
    </source>
</evidence>
<feature type="compositionally biased region" description="Polar residues" evidence="10">
    <location>
        <begin position="537"/>
        <end position="550"/>
    </location>
</feature>
<evidence type="ECO:0000259" key="13">
    <source>
        <dbReference type="PROSITE" id="PS50110"/>
    </source>
</evidence>
<dbReference type="RefSeq" id="WP_143871871.1">
    <property type="nucleotide sequence ID" value="NZ_CP041660.1"/>
</dbReference>
<dbReference type="CDD" id="cd00082">
    <property type="entry name" value="HisKA"/>
    <property type="match status" value="1"/>
</dbReference>
<evidence type="ECO:0000256" key="1">
    <source>
        <dbReference type="ARBA" id="ARBA00000085"/>
    </source>
</evidence>
<keyword evidence="15" id="KW-0067">ATP-binding</keyword>
<protein>
    <recommendedName>
        <fullName evidence="3">histidine kinase</fullName>
        <ecNumber evidence="3">2.7.13.3</ecNumber>
    </recommendedName>
</protein>
<keyword evidence="11" id="KW-1133">Transmembrane helix</keyword>
<dbReference type="Gene3D" id="3.40.50.2300">
    <property type="match status" value="1"/>
</dbReference>